<reference evidence="1" key="1">
    <citation type="submission" date="2021-03" db="EMBL/GenBank/DDBJ databases">
        <authorList>
            <consortium name="DOE Joint Genome Institute"/>
            <person name="Ahrendt S."/>
            <person name="Looney B.P."/>
            <person name="Miyauchi S."/>
            <person name="Morin E."/>
            <person name="Drula E."/>
            <person name="Courty P.E."/>
            <person name="Chicoki N."/>
            <person name="Fauchery L."/>
            <person name="Kohler A."/>
            <person name="Kuo A."/>
            <person name="Labutti K."/>
            <person name="Pangilinan J."/>
            <person name="Lipzen A."/>
            <person name="Riley R."/>
            <person name="Andreopoulos W."/>
            <person name="He G."/>
            <person name="Johnson J."/>
            <person name="Barry K.W."/>
            <person name="Grigoriev I.V."/>
            <person name="Nagy L."/>
            <person name="Hibbett D."/>
            <person name="Henrissat B."/>
            <person name="Matheny P.B."/>
            <person name="Labbe J."/>
            <person name="Martin F."/>
        </authorList>
    </citation>
    <scope>NUCLEOTIDE SEQUENCE</scope>
    <source>
        <strain evidence="1">HHB10654</strain>
    </source>
</reference>
<accession>A0ACB8SP47</accession>
<comment type="caution">
    <text evidence="1">The sequence shown here is derived from an EMBL/GenBank/DDBJ whole genome shotgun (WGS) entry which is preliminary data.</text>
</comment>
<dbReference type="EMBL" id="MU277238">
    <property type="protein sequence ID" value="KAI0058139.1"/>
    <property type="molecule type" value="Genomic_DNA"/>
</dbReference>
<sequence length="249" mass="26883">MKILLTGATGAAGLPILRTLLTDPAVDTVTVLARRPLPTWVVLPDTGTATHPKLTVLPDTDFLNYSPEMRATVSAHDACIWALGKSTRGLSEVAYTELTFGYLRAFVAVLEEAKVGSAEHPFRVVFVSGGGTDSSEKSRILFARVKGRAENMLLASAHASNGAIKATVMRPSYFFPAPADAPHQRSTTERYVHTFLGNALSTFVPRAAISVEVLARFAVDAAKGQWEDQGELFENVEIKRLVQKSQGAE</sequence>
<reference evidence="1" key="2">
    <citation type="journal article" date="2022" name="New Phytol.">
        <title>Evolutionary transition to the ectomycorrhizal habit in the genomes of a hyperdiverse lineage of mushroom-forming fungi.</title>
        <authorList>
            <person name="Looney B."/>
            <person name="Miyauchi S."/>
            <person name="Morin E."/>
            <person name="Drula E."/>
            <person name="Courty P.E."/>
            <person name="Kohler A."/>
            <person name="Kuo A."/>
            <person name="LaButti K."/>
            <person name="Pangilinan J."/>
            <person name="Lipzen A."/>
            <person name="Riley R."/>
            <person name="Andreopoulos W."/>
            <person name="He G."/>
            <person name="Johnson J."/>
            <person name="Nolan M."/>
            <person name="Tritt A."/>
            <person name="Barry K.W."/>
            <person name="Grigoriev I.V."/>
            <person name="Nagy L.G."/>
            <person name="Hibbett D."/>
            <person name="Henrissat B."/>
            <person name="Matheny P.B."/>
            <person name="Labbe J."/>
            <person name="Martin F.M."/>
        </authorList>
    </citation>
    <scope>NUCLEOTIDE SEQUENCE</scope>
    <source>
        <strain evidence="1">HHB10654</strain>
    </source>
</reference>
<organism evidence="1 2">
    <name type="scientific">Artomyces pyxidatus</name>
    <dbReference type="NCBI Taxonomy" id="48021"/>
    <lineage>
        <taxon>Eukaryota</taxon>
        <taxon>Fungi</taxon>
        <taxon>Dikarya</taxon>
        <taxon>Basidiomycota</taxon>
        <taxon>Agaricomycotina</taxon>
        <taxon>Agaricomycetes</taxon>
        <taxon>Russulales</taxon>
        <taxon>Auriscalpiaceae</taxon>
        <taxon>Artomyces</taxon>
    </lineage>
</organism>
<keyword evidence="2" id="KW-1185">Reference proteome</keyword>
<protein>
    <submittedName>
        <fullName evidence="1">Uncharacterized protein</fullName>
    </submittedName>
</protein>
<evidence type="ECO:0000313" key="1">
    <source>
        <dbReference type="EMBL" id="KAI0058139.1"/>
    </source>
</evidence>
<dbReference type="Proteomes" id="UP000814140">
    <property type="component" value="Unassembled WGS sequence"/>
</dbReference>
<proteinExistence type="predicted"/>
<evidence type="ECO:0000313" key="2">
    <source>
        <dbReference type="Proteomes" id="UP000814140"/>
    </source>
</evidence>
<name>A0ACB8SP47_9AGAM</name>
<gene>
    <name evidence="1" type="ORF">BV25DRAFT_1919513</name>
</gene>